<accession>A0A1G9WWX2</accession>
<proteinExistence type="predicted"/>
<protein>
    <submittedName>
        <fullName evidence="3">Uncharacterized protein</fullName>
    </submittedName>
</protein>
<organism evidence="3 4">
    <name type="scientific">Actinomyces ruminicola</name>
    <dbReference type="NCBI Taxonomy" id="332524"/>
    <lineage>
        <taxon>Bacteria</taxon>
        <taxon>Bacillati</taxon>
        <taxon>Actinomycetota</taxon>
        <taxon>Actinomycetes</taxon>
        <taxon>Actinomycetales</taxon>
        <taxon>Actinomycetaceae</taxon>
        <taxon>Actinomyces</taxon>
    </lineage>
</organism>
<feature type="region of interest" description="Disordered" evidence="1">
    <location>
        <begin position="271"/>
        <end position="292"/>
    </location>
</feature>
<keyword evidence="2" id="KW-0812">Transmembrane</keyword>
<evidence type="ECO:0000313" key="3">
    <source>
        <dbReference type="EMBL" id="SDM88972.1"/>
    </source>
</evidence>
<dbReference type="Proteomes" id="UP000199671">
    <property type="component" value="Unassembled WGS sequence"/>
</dbReference>
<name>A0A1G9WWX2_9ACTO</name>
<feature type="transmembrane region" description="Helical" evidence="2">
    <location>
        <begin position="110"/>
        <end position="129"/>
    </location>
</feature>
<feature type="transmembrane region" description="Helical" evidence="2">
    <location>
        <begin position="59"/>
        <end position="77"/>
    </location>
</feature>
<sequence length="292" mass="33638">MSPDHHTFRWGRWKYPHVTSCDQADIDRAKAPWWDTLSACGSLLVSWMMAALYNNVTCSVVFGLVALAFALHIPVAVDHRWALRRSHEYWRHAEGATLFFPDRGIAIAEYLFFGVVFLAGAASIALVWFARLTQTPIGTTMRGTVFFASLAMTLATASWRKTPFTLRHRPALVLTHDGIHTWPGTRHATYIPWENRPQVTKVVAHRLLLTTTANAAITCYLYDHDFPMGSLPMEYNQLRRVVDFYTRHRRLRHELAKPEGLERVKSLMQHPVQEIEAQLPPPKPRRPRRHRK</sequence>
<dbReference type="OrthoDB" id="3252117at2"/>
<dbReference type="AlphaFoldDB" id="A0A1G9WWX2"/>
<keyword evidence="2" id="KW-0472">Membrane</keyword>
<feature type="compositionally biased region" description="Basic residues" evidence="1">
    <location>
        <begin position="283"/>
        <end position="292"/>
    </location>
</feature>
<gene>
    <name evidence="3" type="ORF">SAMN04487766_10879</name>
</gene>
<evidence type="ECO:0000256" key="1">
    <source>
        <dbReference type="SAM" id="MobiDB-lite"/>
    </source>
</evidence>
<keyword evidence="2" id="KW-1133">Transmembrane helix</keyword>
<dbReference type="EMBL" id="FNHU01000008">
    <property type="protein sequence ID" value="SDM88972.1"/>
    <property type="molecule type" value="Genomic_DNA"/>
</dbReference>
<evidence type="ECO:0000256" key="2">
    <source>
        <dbReference type="SAM" id="Phobius"/>
    </source>
</evidence>
<dbReference type="RefSeq" id="WP_143008915.1">
    <property type="nucleotide sequence ID" value="NZ_FNHU01000008.1"/>
</dbReference>
<evidence type="ECO:0000313" key="4">
    <source>
        <dbReference type="Proteomes" id="UP000199671"/>
    </source>
</evidence>
<reference evidence="3 4" key="1">
    <citation type="submission" date="2016-10" db="EMBL/GenBank/DDBJ databases">
        <authorList>
            <person name="de Groot N.N."/>
        </authorList>
    </citation>
    <scope>NUCLEOTIDE SEQUENCE [LARGE SCALE GENOMIC DNA]</scope>
    <source>
        <strain evidence="3 4">KPR-7B</strain>
    </source>
</reference>